<dbReference type="GO" id="GO:0000978">
    <property type="term" value="F:RNA polymerase II cis-regulatory region sequence-specific DNA binding"/>
    <property type="evidence" value="ECO:0007669"/>
    <property type="project" value="TreeGrafter"/>
</dbReference>
<dbReference type="GO" id="GO:0000981">
    <property type="term" value="F:DNA-binding transcription factor activity, RNA polymerase II-specific"/>
    <property type="evidence" value="ECO:0007669"/>
    <property type="project" value="InterPro"/>
</dbReference>
<dbReference type="Pfam" id="PF05920">
    <property type="entry name" value="Homeobox_KN"/>
    <property type="match status" value="1"/>
</dbReference>
<sequence length="437" mass="46564">MSTFPHRGSPNNQSSAPASSPPRSTSPPAPVPTGSPPPGRCCDSGRPLLNPLTGQTVCSCQYDLFSYQRLAGAPTLPALSYGPPYPEGMAAYFPALGAEQSPFYTSAAAGLELKENLAAGAATWPYHVYHPYDTAFAGYAFNGYAMDLNGARRKNATRETTSTLKAWLNEHKKNPYPTKGEKIMLAIITKMTLTQVSTWFANARRRLKKENKMTWEPRNRVEDEDNNNDEVPGGRKSADNKDNLDSKDSGTGESEDGDRDRSHQLLDRPPSSEYSGSRPGSPECLQHFLHPAYHSSPLPPAPGSSQQPKTKIWSLADMASKEPDRGRLVSPLARGVHPLHHPSYPHDFYRSFYPHLPAPSSDAALLDSYSRSFAAGSTGSLSSVAAVVAAAAAASSGSGNATTPFGLAVTTGASSASSSGSSVSDHAVKPSDTAQRA</sequence>
<dbReference type="PROSITE" id="PS50071">
    <property type="entry name" value="HOMEOBOX_2"/>
    <property type="match status" value="1"/>
</dbReference>
<evidence type="ECO:0000256" key="2">
    <source>
        <dbReference type="ARBA" id="ARBA00008446"/>
    </source>
</evidence>
<evidence type="ECO:0000256" key="6">
    <source>
        <dbReference type="ARBA" id="ARBA00023242"/>
    </source>
</evidence>
<evidence type="ECO:0000256" key="1">
    <source>
        <dbReference type="ARBA" id="ARBA00004123"/>
    </source>
</evidence>
<dbReference type="Gene3D" id="1.10.10.60">
    <property type="entry name" value="Homeodomain-like"/>
    <property type="match status" value="1"/>
</dbReference>
<feature type="compositionally biased region" description="Basic and acidic residues" evidence="8">
    <location>
        <begin position="232"/>
        <end position="250"/>
    </location>
</feature>
<dbReference type="GO" id="GO:0048468">
    <property type="term" value="P:cell development"/>
    <property type="evidence" value="ECO:0007669"/>
    <property type="project" value="TreeGrafter"/>
</dbReference>
<dbReference type="InterPro" id="IPR008422">
    <property type="entry name" value="KN_HD"/>
</dbReference>
<dbReference type="InterPro" id="IPR009057">
    <property type="entry name" value="Homeodomain-like_sf"/>
</dbReference>
<feature type="compositionally biased region" description="Basic and acidic residues" evidence="8">
    <location>
        <begin position="211"/>
        <end position="221"/>
    </location>
</feature>
<evidence type="ECO:0000256" key="7">
    <source>
        <dbReference type="PROSITE-ProRule" id="PRU00108"/>
    </source>
</evidence>
<comment type="similarity">
    <text evidence="2">Belongs to the TALE/IRO homeobox family.</text>
</comment>
<dbReference type="AlphaFoldDB" id="A0A1B6M728"/>
<dbReference type="SMART" id="SM00389">
    <property type="entry name" value="HOX"/>
    <property type="match status" value="1"/>
</dbReference>
<dbReference type="GO" id="GO:0030182">
    <property type="term" value="P:neuron differentiation"/>
    <property type="evidence" value="ECO:0007669"/>
    <property type="project" value="TreeGrafter"/>
</dbReference>
<keyword evidence="6 7" id="KW-0539">Nucleus</keyword>
<dbReference type="PANTHER" id="PTHR11211:SF40">
    <property type="entry name" value="MIRROR, ISOFORM C"/>
    <property type="match status" value="1"/>
</dbReference>
<dbReference type="PROSITE" id="PS00027">
    <property type="entry name" value="HOMEOBOX_1"/>
    <property type="match status" value="1"/>
</dbReference>
<feature type="region of interest" description="Disordered" evidence="8">
    <location>
        <begin position="291"/>
        <end position="310"/>
    </location>
</feature>
<name>A0A1B6M728_9HEMI</name>
<dbReference type="GO" id="GO:0042693">
    <property type="term" value="P:muscle cell fate commitment"/>
    <property type="evidence" value="ECO:0007669"/>
    <property type="project" value="UniProtKB-ARBA"/>
</dbReference>
<reference evidence="10" key="1">
    <citation type="submission" date="2015-11" db="EMBL/GenBank/DDBJ databases">
        <title>De novo transcriptome assembly of four potential Pierce s Disease insect vectors from Arizona vineyards.</title>
        <authorList>
            <person name="Tassone E.E."/>
        </authorList>
    </citation>
    <scope>NUCLEOTIDE SEQUENCE</scope>
</reference>
<keyword evidence="4 7" id="KW-0371">Homeobox</keyword>
<feature type="region of interest" description="Disordered" evidence="8">
    <location>
        <begin position="395"/>
        <end position="437"/>
    </location>
</feature>
<dbReference type="GO" id="GO:0005634">
    <property type="term" value="C:nucleus"/>
    <property type="evidence" value="ECO:0007669"/>
    <property type="project" value="UniProtKB-SubCell"/>
</dbReference>
<evidence type="ECO:0000256" key="3">
    <source>
        <dbReference type="ARBA" id="ARBA00023125"/>
    </source>
</evidence>
<feature type="domain" description="Homeobox" evidence="9">
    <location>
        <begin position="147"/>
        <end position="210"/>
    </location>
</feature>
<dbReference type="GO" id="GO:0045926">
    <property type="term" value="P:negative regulation of growth"/>
    <property type="evidence" value="ECO:0007669"/>
    <property type="project" value="UniProtKB-ARBA"/>
</dbReference>
<evidence type="ECO:0000256" key="5">
    <source>
        <dbReference type="ARBA" id="ARBA00023159"/>
    </source>
</evidence>
<feature type="DNA-binding region" description="Homeobox" evidence="7">
    <location>
        <begin position="149"/>
        <end position="211"/>
    </location>
</feature>
<dbReference type="FunFam" id="1.10.10.60:FF:000003">
    <property type="entry name" value="Iroquois-class homeobox protein IRX"/>
    <property type="match status" value="1"/>
</dbReference>
<protein>
    <recommendedName>
        <fullName evidence="9">Homeobox domain-containing protein</fullName>
    </recommendedName>
</protein>
<feature type="compositionally biased region" description="Low complexity" evidence="8">
    <location>
        <begin position="9"/>
        <end position="23"/>
    </location>
</feature>
<accession>A0A1B6M728</accession>
<dbReference type="SUPFAM" id="SSF46689">
    <property type="entry name" value="Homeodomain-like"/>
    <property type="match status" value="1"/>
</dbReference>
<evidence type="ECO:0000256" key="8">
    <source>
        <dbReference type="SAM" id="MobiDB-lite"/>
    </source>
</evidence>
<feature type="region of interest" description="Disordered" evidence="8">
    <location>
        <begin position="1"/>
        <end position="42"/>
    </location>
</feature>
<dbReference type="PANTHER" id="PTHR11211">
    <property type="entry name" value="IROQUOIS-CLASS HOMEODOMAIN PROTEIN IRX"/>
    <property type="match status" value="1"/>
</dbReference>
<evidence type="ECO:0000256" key="4">
    <source>
        <dbReference type="ARBA" id="ARBA00023155"/>
    </source>
</evidence>
<evidence type="ECO:0000259" key="9">
    <source>
        <dbReference type="PROSITE" id="PS50071"/>
    </source>
</evidence>
<feature type="compositionally biased region" description="Low complexity" evidence="8">
    <location>
        <begin position="395"/>
        <end position="424"/>
    </location>
</feature>
<organism evidence="10">
    <name type="scientific">Graphocephala atropunctata</name>
    <dbReference type="NCBI Taxonomy" id="36148"/>
    <lineage>
        <taxon>Eukaryota</taxon>
        <taxon>Metazoa</taxon>
        <taxon>Ecdysozoa</taxon>
        <taxon>Arthropoda</taxon>
        <taxon>Hexapoda</taxon>
        <taxon>Insecta</taxon>
        <taxon>Pterygota</taxon>
        <taxon>Neoptera</taxon>
        <taxon>Paraneoptera</taxon>
        <taxon>Hemiptera</taxon>
        <taxon>Auchenorrhyncha</taxon>
        <taxon>Membracoidea</taxon>
        <taxon>Cicadellidae</taxon>
        <taxon>Cicadellinae</taxon>
        <taxon>Cicadellini</taxon>
        <taxon>Graphocephala</taxon>
    </lineage>
</organism>
<comment type="subcellular location">
    <subcellularLocation>
        <location evidence="1 7">Nucleus</location>
    </subcellularLocation>
</comment>
<proteinExistence type="inferred from homology"/>
<keyword evidence="3 7" id="KW-0238">DNA-binding</keyword>
<keyword evidence="5" id="KW-0010">Activator</keyword>
<gene>
    <name evidence="10" type="ORF">g.16390</name>
</gene>
<feature type="compositionally biased region" description="Pro residues" evidence="8">
    <location>
        <begin position="24"/>
        <end position="39"/>
    </location>
</feature>
<dbReference type="EMBL" id="GEBQ01008245">
    <property type="protein sequence ID" value="JAT31732.1"/>
    <property type="molecule type" value="Transcribed_RNA"/>
</dbReference>
<feature type="region of interest" description="Disordered" evidence="8">
    <location>
        <begin position="211"/>
        <end position="286"/>
    </location>
</feature>
<dbReference type="CDD" id="cd00086">
    <property type="entry name" value="homeodomain"/>
    <property type="match status" value="1"/>
</dbReference>
<dbReference type="InterPro" id="IPR001356">
    <property type="entry name" value="HD"/>
</dbReference>
<dbReference type="GO" id="GO:0045317">
    <property type="term" value="P:equator specification"/>
    <property type="evidence" value="ECO:0007669"/>
    <property type="project" value="UniProtKB-ARBA"/>
</dbReference>
<dbReference type="GO" id="GO:0007474">
    <property type="term" value="P:imaginal disc-derived wing vein specification"/>
    <property type="evidence" value="ECO:0007669"/>
    <property type="project" value="UniProtKB-ARBA"/>
</dbReference>
<evidence type="ECO:0000313" key="10">
    <source>
        <dbReference type="EMBL" id="JAT31732.1"/>
    </source>
</evidence>
<dbReference type="InterPro" id="IPR017970">
    <property type="entry name" value="Homeobox_CS"/>
</dbReference>